<dbReference type="Pfam" id="PF00106">
    <property type="entry name" value="adh_short"/>
    <property type="match status" value="1"/>
</dbReference>
<gene>
    <name evidence="2" type="ORF">WG901_21615</name>
</gene>
<dbReference type="PANTHER" id="PTHR43157">
    <property type="entry name" value="PHOSPHATIDYLINOSITOL-GLYCAN BIOSYNTHESIS CLASS F PROTEIN-RELATED"/>
    <property type="match status" value="1"/>
</dbReference>
<dbReference type="NCBIfam" id="NF004513">
    <property type="entry name" value="PRK05854.1"/>
    <property type="match status" value="1"/>
</dbReference>
<evidence type="ECO:0000313" key="3">
    <source>
        <dbReference type="Proteomes" id="UP001361239"/>
    </source>
</evidence>
<dbReference type="PANTHER" id="PTHR43157:SF31">
    <property type="entry name" value="PHOSPHATIDYLINOSITOL-GLYCAN BIOSYNTHESIS CLASS F PROTEIN"/>
    <property type="match status" value="1"/>
</dbReference>
<dbReference type="PRINTS" id="PR00081">
    <property type="entry name" value="GDHRDH"/>
</dbReference>
<evidence type="ECO:0000313" key="2">
    <source>
        <dbReference type="EMBL" id="MEJ5979266.1"/>
    </source>
</evidence>
<organism evidence="2 3">
    <name type="scientific">Novosphingobium anseongense</name>
    <dbReference type="NCBI Taxonomy" id="3133436"/>
    <lineage>
        <taxon>Bacteria</taxon>
        <taxon>Pseudomonadati</taxon>
        <taxon>Pseudomonadota</taxon>
        <taxon>Alphaproteobacteria</taxon>
        <taxon>Sphingomonadales</taxon>
        <taxon>Sphingomonadaceae</taxon>
        <taxon>Novosphingobium</taxon>
    </lineage>
</organism>
<dbReference type="SUPFAM" id="SSF51735">
    <property type="entry name" value="NAD(P)-binding Rossmann-fold domains"/>
    <property type="match status" value="1"/>
</dbReference>
<keyword evidence="3" id="KW-1185">Reference proteome</keyword>
<evidence type="ECO:0000256" key="1">
    <source>
        <dbReference type="ARBA" id="ARBA00023002"/>
    </source>
</evidence>
<dbReference type="EMBL" id="JBBHJZ010000006">
    <property type="protein sequence ID" value="MEJ5979266.1"/>
    <property type="molecule type" value="Genomic_DNA"/>
</dbReference>
<protein>
    <submittedName>
        <fullName evidence="2">SDR family oxidoreductase</fullName>
    </submittedName>
</protein>
<name>A0ABU8S308_9SPHN</name>
<sequence>MQTYRPPSQTGTLSVVTGTGGLGYEVALSLARAGGRVILAGRDAGKGAEAVARIAATVPGADVAYGALDLASLRSVREFASRLRRQETVVDRLINNAGIMSPPELELTEEGHELQFGVNYLAHFALTAELLPLLRAASDPRVVSVTSLAQHYAKFDIDNLRSEKGYHPGRAYCGSKLLQAMFARELQERSNAAGWGLKSLAAHPGFAGTNLFATGGGVSRFVSTRIILLLIGQTAAQGAQPILYAAGSPVAAGGSLYGPTGFMQMRGAPGPGKYAKIVDDQALRDEVWRRSEDLAGVRYG</sequence>
<dbReference type="Proteomes" id="UP001361239">
    <property type="component" value="Unassembled WGS sequence"/>
</dbReference>
<accession>A0ABU8S308</accession>
<keyword evidence="1" id="KW-0560">Oxidoreductase</keyword>
<dbReference type="Gene3D" id="3.40.50.720">
    <property type="entry name" value="NAD(P)-binding Rossmann-like Domain"/>
    <property type="match status" value="1"/>
</dbReference>
<reference evidence="2 3" key="1">
    <citation type="submission" date="2024-03" db="EMBL/GenBank/DDBJ databases">
        <authorList>
            <person name="Jo J.-H."/>
        </authorList>
    </citation>
    <scope>NUCLEOTIDE SEQUENCE [LARGE SCALE GENOMIC DNA]</scope>
    <source>
        <strain evidence="2 3">PS1R-30</strain>
    </source>
</reference>
<dbReference type="InterPro" id="IPR002347">
    <property type="entry name" value="SDR_fam"/>
</dbReference>
<proteinExistence type="predicted"/>
<dbReference type="InterPro" id="IPR036291">
    <property type="entry name" value="NAD(P)-bd_dom_sf"/>
</dbReference>
<dbReference type="RefSeq" id="WP_339589203.1">
    <property type="nucleotide sequence ID" value="NZ_JBBHJZ010000006.1"/>
</dbReference>
<comment type="caution">
    <text evidence="2">The sequence shown here is derived from an EMBL/GenBank/DDBJ whole genome shotgun (WGS) entry which is preliminary data.</text>
</comment>